<protein>
    <submittedName>
        <fullName evidence="1">Uncharacterized protein</fullName>
    </submittedName>
</protein>
<evidence type="ECO:0000313" key="1">
    <source>
        <dbReference type="EMBL" id="SMD18468.1"/>
    </source>
</evidence>
<dbReference type="Proteomes" id="UP000192738">
    <property type="component" value="Unassembled WGS sequence"/>
</dbReference>
<reference evidence="1 2" key="1">
    <citation type="submission" date="2017-04" db="EMBL/GenBank/DDBJ databases">
        <authorList>
            <person name="Afonso C.L."/>
            <person name="Miller P.J."/>
            <person name="Scott M.A."/>
            <person name="Spackman E."/>
            <person name="Goraichik I."/>
            <person name="Dimitrov K.M."/>
            <person name="Suarez D.L."/>
            <person name="Swayne D.E."/>
        </authorList>
    </citation>
    <scope>NUCLEOTIDE SEQUENCE [LARGE SCALE GENOMIC DNA]</scope>
    <source>
        <strain evidence="1 2">DSM 5090</strain>
    </source>
</reference>
<name>A0A1W2FA08_9FIRM</name>
<keyword evidence="2" id="KW-1185">Reference proteome</keyword>
<dbReference type="AlphaFoldDB" id="A0A1W2FA08"/>
<sequence length="101" mass="11922">MIDILDKLINGEISVDDAYQIYDEIMEKCDERKVEAYLQDELCMNKYEWTAFAHGAGLEIIADWRENGWPKRCDNCNKLIDYTKYGWCIKANKLKCLQCNE</sequence>
<organism evidence="1 2">
    <name type="scientific">Sporomusa malonica</name>
    <dbReference type="NCBI Taxonomy" id="112901"/>
    <lineage>
        <taxon>Bacteria</taxon>
        <taxon>Bacillati</taxon>
        <taxon>Bacillota</taxon>
        <taxon>Negativicutes</taxon>
        <taxon>Selenomonadales</taxon>
        <taxon>Sporomusaceae</taxon>
        <taxon>Sporomusa</taxon>
    </lineage>
</organism>
<dbReference type="OrthoDB" id="2456616at2"/>
<proteinExistence type="predicted"/>
<dbReference type="RefSeq" id="WP_084578590.1">
    <property type="nucleotide sequence ID" value="NZ_CP155572.1"/>
</dbReference>
<dbReference type="EMBL" id="FWXI01000061">
    <property type="protein sequence ID" value="SMD18468.1"/>
    <property type="molecule type" value="Genomic_DNA"/>
</dbReference>
<evidence type="ECO:0000313" key="2">
    <source>
        <dbReference type="Proteomes" id="UP000192738"/>
    </source>
</evidence>
<gene>
    <name evidence="1" type="ORF">SAMN04488500_1611</name>
</gene>
<accession>A0A1W2FA08</accession>